<comment type="caution">
    <text evidence="1">The sequence shown here is derived from an EMBL/GenBank/DDBJ whole genome shotgun (WGS) entry which is preliminary data.</text>
</comment>
<dbReference type="Gene3D" id="3.30.420.10">
    <property type="entry name" value="Ribonuclease H-like superfamily/Ribonuclease H"/>
    <property type="match status" value="1"/>
</dbReference>
<dbReference type="AlphaFoldDB" id="A0A554WNJ1"/>
<reference evidence="1 2" key="1">
    <citation type="submission" date="2019-07" db="EMBL/GenBank/DDBJ databases">
        <title>Tepidimonas aquatica CLN-1 draft genome.</title>
        <authorList>
            <person name="Da Costa M.S."/>
            <person name="Froufe H.J.C."/>
            <person name="Egas C."/>
            <person name="Albuquerque L."/>
        </authorList>
    </citation>
    <scope>NUCLEOTIDE SEQUENCE [LARGE SCALE GENOMIC DNA]</scope>
    <source>
        <strain evidence="1 2">CLN-1</strain>
    </source>
</reference>
<accession>A0A554WNJ1</accession>
<sequence>MVERFNGRIEEVLRSHHFVSGQDLQQTLLRYAWLYNHHLPQAALDARTPMQIMKDWYQRRPELFHKRHHNHPEYDSSAFPWDGGRLGYKADQGCCT</sequence>
<dbReference type="Proteomes" id="UP000318554">
    <property type="component" value="Unassembled WGS sequence"/>
</dbReference>
<dbReference type="GO" id="GO:0003676">
    <property type="term" value="F:nucleic acid binding"/>
    <property type="evidence" value="ECO:0007669"/>
    <property type="project" value="InterPro"/>
</dbReference>
<keyword evidence="2" id="KW-1185">Reference proteome</keyword>
<proteinExistence type="predicted"/>
<dbReference type="EMBL" id="VJNA01000012">
    <property type="protein sequence ID" value="TSE25139.1"/>
    <property type="molecule type" value="Genomic_DNA"/>
</dbReference>
<dbReference type="InterPro" id="IPR012337">
    <property type="entry name" value="RNaseH-like_sf"/>
</dbReference>
<evidence type="ECO:0000313" key="1">
    <source>
        <dbReference type="EMBL" id="TSE25139.1"/>
    </source>
</evidence>
<dbReference type="InterPro" id="IPR036397">
    <property type="entry name" value="RNaseH_sf"/>
</dbReference>
<organism evidence="1 2">
    <name type="scientific">Tepidimonas aquatica</name>
    <dbReference type="NCBI Taxonomy" id="247482"/>
    <lineage>
        <taxon>Bacteria</taxon>
        <taxon>Pseudomonadati</taxon>
        <taxon>Pseudomonadota</taxon>
        <taxon>Betaproteobacteria</taxon>
        <taxon>Burkholderiales</taxon>
        <taxon>Tepidimonas</taxon>
    </lineage>
</organism>
<evidence type="ECO:0000313" key="2">
    <source>
        <dbReference type="Proteomes" id="UP000318554"/>
    </source>
</evidence>
<protein>
    <submittedName>
        <fullName evidence="1">Integrase core domain protein</fullName>
    </submittedName>
</protein>
<dbReference type="SUPFAM" id="SSF53098">
    <property type="entry name" value="Ribonuclease H-like"/>
    <property type="match status" value="1"/>
</dbReference>
<gene>
    <name evidence="1" type="ORF">Taqua_01184</name>
</gene>
<name>A0A554WNJ1_9BURK</name>